<sequence>MASLAAVTLLGLFSAVWRYSISGTQPPAAGGGKAAAALATKQLHAIAAQLDPDLMSQLPESFLPNYRTPCWHRPTQQQQHASPASHLNLPPGSAADRTPQAAAAAAAVALEGSAELLQAVKQLQQQQQQQEQELQCLPYFHILGSFQSGAFSLYSMLEQHPDVAKGHNPRPHFWAEHDKNLSSYMAELQGALPYMQQRPGSALLVDASESSFALYMAAGLRGHRVWLRTLQPCQERCAGRLQEPQLGHCKEACWQNATHADRTVAAKLRLPRWQLDTPLLMKAAYSGRNPVGAAAVYGSATTGLSMSRYRQAAAAAAAAAVPKLVVLLRDPAQRLLSSFLEYGHYTSKYGDGPEGFLAFVKEQLAAFEGCVARHGSLEECVLLFESLDTANEKVFFHCDQVLRGMYWVFLQGWQRHFGPDQLLVLLSEDLFKSPKAVLRRVVRFLGLAGNVPDDRWAAMEAAGAASHRQSLTTQHKYYEAVPEARRLVDAFYAPHNIQLGQLLMGRAVSPWEDHGNP</sequence>
<evidence type="ECO:0000256" key="1">
    <source>
        <dbReference type="RuleBase" id="RU361155"/>
    </source>
</evidence>
<comment type="similarity">
    <text evidence="1">Belongs to the sulfotransferase 1 family.</text>
</comment>
<evidence type="ECO:0000259" key="4">
    <source>
        <dbReference type="Pfam" id="PF00685"/>
    </source>
</evidence>
<dbReference type="Proteomes" id="UP000256970">
    <property type="component" value="Unassembled WGS sequence"/>
</dbReference>
<name>A0A383VDJ4_TETOB</name>
<dbReference type="GO" id="GO:0050659">
    <property type="term" value="F:N-acetylgalactosamine 4-sulfate 6-O-sulfotransferase activity"/>
    <property type="evidence" value="ECO:0007669"/>
    <property type="project" value="TreeGrafter"/>
</dbReference>
<evidence type="ECO:0000256" key="3">
    <source>
        <dbReference type="SAM" id="SignalP"/>
    </source>
</evidence>
<dbReference type="Gene3D" id="3.40.50.300">
    <property type="entry name" value="P-loop containing nucleotide triphosphate hydrolases"/>
    <property type="match status" value="1"/>
</dbReference>
<keyword evidence="6" id="KW-1185">Reference proteome</keyword>
<dbReference type="InterPro" id="IPR000863">
    <property type="entry name" value="Sulfotransferase_dom"/>
</dbReference>
<accession>A0A383VDJ4</accession>
<dbReference type="PANTHER" id="PTHR15723:SF0">
    <property type="entry name" value="CARBOHYDRATE SULFOTRANSFERASE 15"/>
    <property type="match status" value="1"/>
</dbReference>
<evidence type="ECO:0000256" key="2">
    <source>
        <dbReference type="SAM" id="MobiDB-lite"/>
    </source>
</evidence>
<feature type="signal peptide" evidence="3">
    <location>
        <begin position="1"/>
        <end position="18"/>
    </location>
</feature>
<gene>
    <name evidence="5" type="ORF">BQ4739_LOCUS3591</name>
</gene>
<dbReference type="STRING" id="3088.A0A383VDJ4"/>
<evidence type="ECO:0000313" key="5">
    <source>
        <dbReference type="EMBL" id="SZX63023.1"/>
    </source>
</evidence>
<proteinExistence type="inferred from homology"/>
<feature type="chain" id="PRO_5016674144" description="Sulfotransferase" evidence="3">
    <location>
        <begin position="19"/>
        <end position="517"/>
    </location>
</feature>
<dbReference type="InterPro" id="IPR027417">
    <property type="entry name" value="P-loop_NTPase"/>
</dbReference>
<evidence type="ECO:0000313" key="6">
    <source>
        <dbReference type="Proteomes" id="UP000256970"/>
    </source>
</evidence>
<organism evidence="5 6">
    <name type="scientific">Tetradesmus obliquus</name>
    <name type="common">Green alga</name>
    <name type="synonym">Acutodesmus obliquus</name>
    <dbReference type="NCBI Taxonomy" id="3088"/>
    <lineage>
        <taxon>Eukaryota</taxon>
        <taxon>Viridiplantae</taxon>
        <taxon>Chlorophyta</taxon>
        <taxon>core chlorophytes</taxon>
        <taxon>Chlorophyceae</taxon>
        <taxon>CS clade</taxon>
        <taxon>Sphaeropleales</taxon>
        <taxon>Scenedesmaceae</taxon>
        <taxon>Tetradesmus</taxon>
    </lineage>
</organism>
<dbReference type="Pfam" id="PF00685">
    <property type="entry name" value="Sulfotransfer_1"/>
    <property type="match status" value="1"/>
</dbReference>
<feature type="region of interest" description="Disordered" evidence="2">
    <location>
        <begin position="71"/>
        <end position="96"/>
    </location>
</feature>
<feature type="domain" description="Sulfotransferase" evidence="4">
    <location>
        <begin position="322"/>
        <end position="448"/>
    </location>
</feature>
<reference evidence="5 6" key="1">
    <citation type="submission" date="2016-10" db="EMBL/GenBank/DDBJ databases">
        <authorList>
            <person name="Cai Z."/>
        </authorList>
    </citation>
    <scope>NUCLEOTIDE SEQUENCE [LARGE SCALE GENOMIC DNA]</scope>
</reference>
<dbReference type="InterPro" id="IPR052654">
    <property type="entry name" value="CS_Sulfotransferase"/>
</dbReference>
<dbReference type="SUPFAM" id="SSF52540">
    <property type="entry name" value="P-loop containing nucleoside triphosphate hydrolases"/>
    <property type="match status" value="1"/>
</dbReference>
<dbReference type="EC" id="2.8.2.-" evidence="1"/>
<protein>
    <recommendedName>
        <fullName evidence="1">Sulfotransferase</fullName>
        <ecNumber evidence="1">2.8.2.-</ecNumber>
    </recommendedName>
</protein>
<keyword evidence="1" id="KW-0808">Transferase</keyword>
<keyword evidence="3" id="KW-0732">Signal</keyword>
<dbReference type="EMBL" id="FNXT01000278">
    <property type="protein sequence ID" value="SZX63023.1"/>
    <property type="molecule type" value="Genomic_DNA"/>
</dbReference>
<dbReference type="AlphaFoldDB" id="A0A383VDJ4"/>
<dbReference type="GO" id="GO:0019319">
    <property type="term" value="P:hexose biosynthetic process"/>
    <property type="evidence" value="ECO:0007669"/>
    <property type="project" value="TreeGrafter"/>
</dbReference>
<dbReference type="PANTHER" id="PTHR15723">
    <property type="entry name" value="CARBOHYDRATE SULFOTRANSFERASE 15"/>
    <property type="match status" value="1"/>
</dbReference>